<dbReference type="PANTHER" id="PTHR12338:SF8">
    <property type="entry name" value="HEME_HEMOPEXIN-BINDING PROTEIN"/>
    <property type="match status" value="1"/>
</dbReference>
<comment type="caution">
    <text evidence="6">The sequence shown here is derived from an EMBL/GenBank/DDBJ whole genome shotgun (WGS) entry which is preliminary data.</text>
</comment>
<keyword evidence="4" id="KW-0812">Transmembrane</keyword>
<keyword evidence="2" id="KW-0964">Secreted</keyword>
<dbReference type="SUPFAM" id="SSF51126">
    <property type="entry name" value="Pectin lyase-like"/>
    <property type="match status" value="1"/>
</dbReference>
<protein>
    <submittedName>
        <fullName evidence="6">Filamentous hemagglutinin N-terminal domain-containing protein</fullName>
    </submittedName>
</protein>
<dbReference type="InterPro" id="IPR006626">
    <property type="entry name" value="PbH1"/>
</dbReference>
<evidence type="ECO:0000259" key="5">
    <source>
        <dbReference type="SMART" id="SM00912"/>
    </source>
</evidence>
<evidence type="ECO:0000256" key="3">
    <source>
        <dbReference type="ARBA" id="ARBA00022729"/>
    </source>
</evidence>
<dbReference type="Pfam" id="PF05860">
    <property type="entry name" value="TPS"/>
    <property type="match status" value="1"/>
</dbReference>
<organism evidence="6">
    <name type="scientific">Salmonella enterica I</name>
    <dbReference type="NCBI Taxonomy" id="59201"/>
    <lineage>
        <taxon>Bacteria</taxon>
        <taxon>Pseudomonadati</taxon>
        <taxon>Pseudomonadota</taxon>
        <taxon>Gammaproteobacteria</taxon>
        <taxon>Enterobacterales</taxon>
        <taxon>Enterobacteriaceae</taxon>
        <taxon>Salmonella</taxon>
    </lineage>
</organism>
<evidence type="ECO:0000313" key="6">
    <source>
        <dbReference type="EMBL" id="ECW7869789.1"/>
    </source>
</evidence>
<dbReference type="Gene3D" id="2.160.20.10">
    <property type="entry name" value="Single-stranded right-handed beta-helix, Pectin lyase-like"/>
    <property type="match status" value="1"/>
</dbReference>
<dbReference type="InterPro" id="IPR050909">
    <property type="entry name" value="Bact_Autotransporter_VF"/>
</dbReference>
<dbReference type="InterPro" id="IPR012334">
    <property type="entry name" value="Pectin_lyas_fold"/>
</dbReference>
<feature type="non-terminal residue" evidence="6">
    <location>
        <position position="1819"/>
    </location>
</feature>
<dbReference type="Pfam" id="PF13018">
    <property type="entry name" value="ESPR"/>
    <property type="match status" value="1"/>
</dbReference>
<gene>
    <name evidence="6" type="ORF">F3550_12875</name>
</gene>
<dbReference type="PANTHER" id="PTHR12338">
    <property type="entry name" value="AUTOTRANSPORTER"/>
    <property type="match status" value="1"/>
</dbReference>
<feature type="domain" description="Filamentous haemagglutinin FhaB/tRNA nuclease CdiA-like TPS" evidence="5">
    <location>
        <begin position="80"/>
        <end position="192"/>
    </location>
</feature>
<dbReference type="InterPro" id="IPR011050">
    <property type="entry name" value="Pectin_lyase_fold/virulence"/>
</dbReference>
<feature type="transmembrane region" description="Helical" evidence="4">
    <location>
        <begin position="55"/>
        <end position="79"/>
    </location>
</feature>
<dbReference type="GO" id="GO:0005576">
    <property type="term" value="C:extracellular region"/>
    <property type="evidence" value="ECO:0007669"/>
    <property type="project" value="UniProtKB-SubCell"/>
</dbReference>
<evidence type="ECO:0000256" key="4">
    <source>
        <dbReference type="SAM" id="Phobius"/>
    </source>
</evidence>
<reference evidence="6" key="1">
    <citation type="submission" date="2019-09" db="EMBL/GenBank/DDBJ databases">
        <authorList>
            <person name="Ashton P.M."/>
            <person name="Dallman T."/>
            <person name="Nair S."/>
            <person name="De Pinna E."/>
            <person name="Peters T."/>
            <person name="Grant K."/>
        </authorList>
    </citation>
    <scope>NUCLEOTIDE SEQUENCE</scope>
    <source>
        <strain evidence="6">804450</strain>
    </source>
</reference>
<dbReference type="EMBL" id="AAKXPG010000011">
    <property type="protein sequence ID" value="ECW7869789.1"/>
    <property type="molecule type" value="Genomic_DNA"/>
</dbReference>
<proteinExistence type="predicted"/>
<dbReference type="SMART" id="SM00710">
    <property type="entry name" value="PbH1"/>
    <property type="match status" value="8"/>
</dbReference>
<dbReference type="SMART" id="SM00912">
    <property type="entry name" value="Haemagg_act"/>
    <property type="match status" value="1"/>
</dbReference>
<keyword evidence="3" id="KW-0732">Signal</keyword>
<accession>A0A615QZR6</accession>
<comment type="subcellular location">
    <subcellularLocation>
        <location evidence="1">Secreted</location>
    </subcellularLocation>
</comment>
<dbReference type="NCBIfam" id="TIGR01901">
    <property type="entry name" value="adhes_NPXG"/>
    <property type="match status" value="1"/>
</dbReference>
<keyword evidence="4" id="KW-0472">Membrane</keyword>
<keyword evidence="4" id="KW-1133">Transmembrane helix</keyword>
<dbReference type="InterPro" id="IPR024973">
    <property type="entry name" value="ESPR"/>
</dbReference>
<dbReference type="InterPro" id="IPR008638">
    <property type="entry name" value="FhaB/CdiA-like_TPS"/>
</dbReference>
<sequence>MKGKDIKKMNKIYKLKFDKRRNELVVVSEITAGMGKKKSTGHIADLSALSPFRKLLGTLTPLVLLTGLVAGLLPAMVLANPDLPAGGQIVGGQGSISTSGNQMTIHQQTQNMATNWHSFDIGKNNTVQFVQPDSSSVALNRVTGASGSQIMGTLKANGQVFILNPNGVLFGKDARVNVAGLVASTKNINTADFMKGKYTLSGEGNPGAQVINQGSLTTSKGGYIMLAGERVSNRGSITTPSGKTVLAAGKTVTLQLDNGGLTSVSVDGSVVNALVENQGLISAASGQVFLTAKGQDMLLNTVVNNSGSIEAKGLESRGGEIVLNGGASGVVSQSGQLLADSHTGRGGKIILEGQNIHLAAGSRSSATGKTGGGEVFTGGGWQGKDSHIKNASGVVMDRSATVDVSATENGNGGTAVLWSDDYTNFRGTILAQGGSQSGHGGRVETSSHRNLQASGDVDASAHAGHGGEWLLDPTDVTVVGSGSDTGVISAATDGADIFTPTAGGAKILNTTLSNSLNKGNSVTVKTSGTDTAGQKGNITVSEGIHKTEGGDATLTFLADGSIVTADLKSGAPEFINSTAGKLNLVMLAGNGSSITLGKYFKASLNGGDFTAGVNNNSDPGGAGAGAVSFVHKNNGYIKGGNITIDALNGYSGYANSLAAVGNLTINGGIKVETAYNVTAAFTAGDTLTLSAPKGDIIFTATDTTAESGGGHIVLSGDKGVNIKAANGHIKLESTSTKDKPNSLKVTSSAGNVSISSATPSGRSVSIESIELTALGSVHIDGSKGGTGILLSDSDIKSLSDSVYMNGSARSVYDMSGQQAGIIFKGNITFNALNGTMINAVNSQDVTTYAPAAGIVIDDAIISFIGGGVVNAVSPYAAILSTYCMKCSNGNKISNAGGDLIINATVDGTAKNKQTGADLAASSGAFVMDNGYNTILQEFHAAENSNIFIQADTTKDKKNRLPGFSAVTPDSTGPQQTSTNGFIFTGGGDISVTGKSWLSDGVNARSFDNRKMSGKLTINGESNSGTGVVLDKKLNVSVINALINGTSTSGTGVMVISNSGKADLEGNVITGKSETSTGVNVKGSNITLTNGTLGGTSGSGNGVMLTGGSKFTLVGTSVTGESDNGVGINISGNLAVNDDASITGTTTGNGSAGINIAGNLSSAGGSSIRGTAISGDGVLISGQTSLGGGNLSGNTETGTGVNIAGNLKIDGSTTVTGNSTDKGTGISLGASLEGGKVSGTSAGGTGLQLADKATVINSELSGTSSSGDGVAVTGKVVLDDTTVQQLHATSDSGAGLHLNDGAVVSVVQAGTQTPVTTPAVLTGASNSGSGVATSGDVSISGVMLTGEATTEGSTGVTLGGHLTVADAISGVNAGSTGNGTALKISDGIIDAKGYADAGKTLVISATSENGSAISNTGSSSLSNVELSGTASGNNSAVVVSGSLSTDKSLTAVSTGDKGTGLQLVGGHLQSTTADKAPVKVTVSATGNGAAVAITPHQEGEAGSGLSGIDLVASADRGAVMDIAADLTTDRDISVSTENGTALSLNGGSLRGAEGAHSVTVTAEATGDGTAVMVKPTEEGKTGSSLANLTLNTTSVEGDALHVGGVLNTKDVVVTANSIGSGTALNVSGGEIHAQGKTGVTATSDSGHAAVINNGKLTGGAAGELSVTATTTSDSPALDIGGTSDISNSVVSGENSGKGSAVSVAGTLTSSGAGEIKGQTVNGTAVEVKEGTSATSATEGALLISGSASGEQGTGVALTSALLTGSQINADAVHGNAVTITDGRITGGTITGHATSGTGMNISNAVLKEAVTSGTTQTGQG</sequence>
<evidence type="ECO:0000256" key="2">
    <source>
        <dbReference type="ARBA" id="ARBA00022525"/>
    </source>
</evidence>
<evidence type="ECO:0000256" key="1">
    <source>
        <dbReference type="ARBA" id="ARBA00004613"/>
    </source>
</evidence>
<name>A0A615QZR6_SALET</name>